<comment type="pathway">
    <text evidence="1 10">Cofactor biosynthesis; (R)-pantothenate biosynthesis; (R)-pantoate from 3-methyl-2-oxobutanoate: step 2/2.</text>
</comment>
<evidence type="ECO:0000259" key="12">
    <source>
        <dbReference type="Pfam" id="PF08546"/>
    </source>
</evidence>
<sequence>MKVAVVGAGSVGCYYGGLLARAGHAVTLIGRERHVAAIRARGLVVERASGSETVRPDATTVIDGAADAALVLVCVKSGDTDAAGRALAPVLAPDAAVLSLQNGVDNAERLSRVLGRTVVPSAVYVATEMAGPGHVRHLGRGDLVIGPGPASEAVAAAFREAAIPTTVSPDALGALWSKLVLNCAYNALSAATRLPYGHLVGVAGVPAAMADIVAECAAVAEAAGVRLPADTLASVLALAETMPGQLSSTAQDVMRGKPSEIDHLNGFIARKGAELGVAVPVNRLLHALVKALEAGADAPG</sequence>
<dbReference type="EC" id="1.1.1.169" evidence="3 10"/>
<dbReference type="UniPathway" id="UPA00028">
    <property type="reaction ID" value="UER00004"/>
</dbReference>
<keyword evidence="7 10" id="KW-0560">Oxidoreductase</keyword>
<evidence type="ECO:0000256" key="3">
    <source>
        <dbReference type="ARBA" id="ARBA00013014"/>
    </source>
</evidence>
<dbReference type="InterPro" id="IPR013332">
    <property type="entry name" value="KPR_N"/>
</dbReference>
<dbReference type="InterPro" id="IPR013752">
    <property type="entry name" value="KPA_reductase"/>
</dbReference>
<evidence type="ECO:0000256" key="2">
    <source>
        <dbReference type="ARBA" id="ARBA00007870"/>
    </source>
</evidence>
<keyword evidence="6 10" id="KW-0521">NADP</keyword>
<dbReference type="Pfam" id="PF02558">
    <property type="entry name" value="ApbA"/>
    <property type="match status" value="1"/>
</dbReference>
<dbReference type="Proteomes" id="UP000246058">
    <property type="component" value="Chromosome"/>
</dbReference>
<dbReference type="InterPro" id="IPR036291">
    <property type="entry name" value="NAD(P)-bd_dom_sf"/>
</dbReference>
<dbReference type="InterPro" id="IPR008927">
    <property type="entry name" value="6-PGluconate_DH-like_C_sf"/>
</dbReference>
<name>A0A2U8VTL6_9HYPH</name>
<dbReference type="SUPFAM" id="SSF51735">
    <property type="entry name" value="NAD(P)-binding Rossmann-fold domains"/>
    <property type="match status" value="1"/>
</dbReference>
<dbReference type="InterPro" id="IPR050838">
    <property type="entry name" value="Ketopantoate_reductase"/>
</dbReference>
<evidence type="ECO:0000256" key="5">
    <source>
        <dbReference type="ARBA" id="ARBA00022655"/>
    </source>
</evidence>
<dbReference type="GO" id="GO:0005737">
    <property type="term" value="C:cytoplasm"/>
    <property type="evidence" value="ECO:0007669"/>
    <property type="project" value="TreeGrafter"/>
</dbReference>
<keyword evidence="14" id="KW-1185">Reference proteome</keyword>
<dbReference type="InterPro" id="IPR013328">
    <property type="entry name" value="6PGD_dom2"/>
</dbReference>
<dbReference type="Gene3D" id="1.10.1040.10">
    <property type="entry name" value="N-(1-d-carboxylethyl)-l-norvaline Dehydrogenase, domain 2"/>
    <property type="match status" value="1"/>
</dbReference>
<dbReference type="InterPro" id="IPR003710">
    <property type="entry name" value="ApbA"/>
</dbReference>
<dbReference type="NCBIfam" id="TIGR00745">
    <property type="entry name" value="apbA_panE"/>
    <property type="match status" value="1"/>
</dbReference>
<evidence type="ECO:0000256" key="1">
    <source>
        <dbReference type="ARBA" id="ARBA00004994"/>
    </source>
</evidence>
<reference evidence="13 14" key="1">
    <citation type="submission" date="2018-05" db="EMBL/GenBank/DDBJ databases">
        <title>Complete Genome Sequence of Methylobacterium sp. 17Sr1-43.</title>
        <authorList>
            <person name="Srinivasan S."/>
        </authorList>
    </citation>
    <scope>NUCLEOTIDE SEQUENCE [LARGE SCALE GENOMIC DNA]</scope>
    <source>
        <strain evidence="13 14">17Sr1-43</strain>
    </source>
</reference>
<dbReference type="AlphaFoldDB" id="A0A2U8VTL6"/>
<dbReference type="RefSeq" id="WP_109952218.1">
    <property type="nucleotide sequence ID" value="NZ_CP029551.1"/>
</dbReference>
<evidence type="ECO:0000256" key="7">
    <source>
        <dbReference type="ARBA" id="ARBA00023002"/>
    </source>
</evidence>
<dbReference type="GO" id="GO:0015940">
    <property type="term" value="P:pantothenate biosynthetic process"/>
    <property type="evidence" value="ECO:0007669"/>
    <property type="project" value="UniProtKB-UniPathway"/>
</dbReference>
<evidence type="ECO:0000313" key="13">
    <source>
        <dbReference type="EMBL" id="AWN37139.1"/>
    </source>
</evidence>
<dbReference type="FunFam" id="1.10.1040.10:FF:000017">
    <property type="entry name" value="2-dehydropantoate 2-reductase"/>
    <property type="match status" value="1"/>
</dbReference>
<dbReference type="Pfam" id="PF08546">
    <property type="entry name" value="ApbA_C"/>
    <property type="match status" value="1"/>
</dbReference>
<gene>
    <name evidence="13" type="ORF">DK427_16530</name>
</gene>
<organism evidence="13 14">
    <name type="scientific">Methylobacterium radiodurans</name>
    <dbReference type="NCBI Taxonomy" id="2202828"/>
    <lineage>
        <taxon>Bacteria</taxon>
        <taxon>Pseudomonadati</taxon>
        <taxon>Pseudomonadota</taxon>
        <taxon>Alphaproteobacteria</taxon>
        <taxon>Hyphomicrobiales</taxon>
        <taxon>Methylobacteriaceae</taxon>
        <taxon>Methylobacterium</taxon>
    </lineage>
</organism>
<evidence type="ECO:0000256" key="8">
    <source>
        <dbReference type="ARBA" id="ARBA00032024"/>
    </source>
</evidence>
<evidence type="ECO:0000259" key="11">
    <source>
        <dbReference type="Pfam" id="PF02558"/>
    </source>
</evidence>
<evidence type="ECO:0000256" key="6">
    <source>
        <dbReference type="ARBA" id="ARBA00022857"/>
    </source>
</evidence>
<comment type="function">
    <text evidence="10">Catalyzes the NADPH-dependent reduction of ketopantoate into pantoic acid.</text>
</comment>
<comment type="similarity">
    <text evidence="2 10">Belongs to the ketopantoate reductase family.</text>
</comment>
<evidence type="ECO:0000256" key="10">
    <source>
        <dbReference type="RuleBase" id="RU362068"/>
    </source>
</evidence>
<dbReference type="OrthoDB" id="9793586at2"/>
<dbReference type="PANTHER" id="PTHR43765:SF2">
    <property type="entry name" value="2-DEHYDROPANTOATE 2-REDUCTASE"/>
    <property type="match status" value="1"/>
</dbReference>
<comment type="catalytic activity">
    <reaction evidence="9 10">
        <text>(R)-pantoate + NADP(+) = 2-dehydropantoate + NADPH + H(+)</text>
        <dbReference type="Rhea" id="RHEA:16233"/>
        <dbReference type="ChEBI" id="CHEBI:11561"/>
        <dbReference type="ChEBI" id="CHEBI:15378"/>
        <dbReference type="ChEBI" id="CHEBI:15980"/>
        <dbReference type="ChEBI" id="CHEBI:57783"/>
        <dbReference type="ChEBI" id="CHEBI:58349"/>
        <dbReference type="EC" id="1.1.1.169"/>
    </reaction>
</comment>
<evidence type="ECO:0000313" key="14">
    <source>
        <dbReference type="Proteomes" id="UP000246058"/>
    </source>
</evidence>
<dbReference type="SUPFAM" id="SSF48179">
    <property type="entry name" value="6-phosphogluconate dehydrogenase C-terminal domain-like"/>
    <property type="match status" value="1"/>
</dbReference>
<keyword evidence="5 10" id="KW-0566">Pantothenate biosynthesis</keyword>
<evidence type="ECO:0000256" key="9">
    <source>
        <dbReference type="ARBA" id="ARBA00048793"/>
    </source>
</evidence>
<evidence type="ECO:0000256" key="4">
    <source>
        <dbReference type="ARBA" id="ARBA00019465"/>
    </source>
</evidence>
<protein>
    <recommendedName>
        <fullName evidence="4 10">2-dehydropantoate 2-reductase</fullName>
        <ecNumber evidence="3 10">1.1.1.169</ecNumber>
    </recommendedName>
    <alternativeName>
        <fullName evidence="8 10">Ketopantoate reductase</fullName>
    </alternativeName>
</protein>
<dbReference type="EMBL" id="CP029551">
    <property type="protein sequence ID" value="AWN37139.1"/>
    <property type="molecule type" value="Genomic_DNA"/>
</dbReference>
<dbReference type="Gene3D" id="3.40.50.720">
    <property type="entry name" value="NAD(P)-binding Rossmann-like Domain"/>
    <property type="match status" value="1"/>
</dbReference>
<accession>A0A2U8VTL6</accession>
<dbReference type="GO" id="GO:0008677">
    <property type="term" value="F:2-dehydropantoate 2-reductase activity"/>
    <property type="evidence" value="ECO:0007669"/>
    <property type="project" value="UniProtKB-EC"/>
</dbReference>
<dbReference type="KEGG" id="meti:DK427_16530"/>
<proteinExistence type="inferred from homology"/>
<feature type="domain" description="Ketopantoate reductase N-terminal" evidence="11">
    <location>
        <begin position="3"/>
        <end position="148"/>
    </location>
</feature>
<dbReference type="GO" id="GO:0050661">
    <property type="term" value="F:NADP binding"/>
    <property type="evidence" value="ECO:0007669"/>
    <property type="project" value="TreeGrafter"/>
</dbReference>
<feature type="domain" description="Ketopantoate reductase C-terminal" evidence="12">
    <location>
        <begin position="172"/>
        <end position="293"/>
    </location>
</feature>
<dbReference type="PANTHER" id="PTHR43765">
    <property type="entry name" value="2-DEHYDROPANTOATE 2-REDUCTASE-RELATED"/>
    <property type="match status" value="1"/>
</dbReference>